<evidence type="ECO:0000256" key="3">
    <source>
        <dbReference type="ARBA" id="ARBA00023163"/>
    </source>
</evidence>
<dbReference type="PANTHER" id="PTHR31079:SF2">
    <property type="entry name" value="NAC DOMAIN CONTAINING PROTEIN 44-RELATED"/>
    <property type="match status" value="1"/>
</dbReference>
<evidence type="ECO:0000259" key="5">
    <source>
        <dbReference type="PROSITE" id="PS51005"/>
    </source>
</evidence>
<dbReference type="InterPro" id="IPR003441">
    <property type="entry name" value="NAC-dom"/>
</dbReference>
<keyword evidence="7" id="KW-1185">Reference proteome</keyword>
<dbReference type="FunFam" id="2.170.150.80:FF:000009">
    <property type="entry name" value="NAC domain-containing protein 8"/>
    <property type="match status" value="1"/>
</dbReference>
<feature type="domain" description="NAC" evidence="5">
    <location>
        <begin position="55"/>
        <end position="211"/>
    </location>
</feature>
<proteinExistence type="predicted"/>
<evidence type="ECO:0000256" key="2">
    <source>
        <dbReference type="ARBA" id="ARBA00023125"/>
    </source>
</evidence>
<evidence type="ECO:0000256" key="1">
    <source>
        <dbReference type="ARBA" id="ARBA00023015"/>
    </source>
</evidence>
<evidence type="ECO:0000313" key="7">
    <source>
        <dbReference type="Proteomes" id="UP001642260"/>
    </source>
</evidence>
<evidence type="ECO:0000256" key="4">
    <source>
        <dbReference type="ARBA" id="ARBA00023242"/>
    </source>
</evidence>
<reference evidence="6 7" key="1">
    <citation type="submission" date="2022-03" db="EMBL/GenBank/DDBJ databases">
        <authorList>
            <person name="Macdonald S."/>
            <person name="Ahmed S."/>
            <person name="Newling K."/>
        </authorList>
    </citation>
    <scope>NUCLEOTIDE SEQUENCE [LARGE SCALE GENOMIC DNA]</scope>
</reference>
<sequence>MDRTWIVDGPWIVKNVKNVYASSDLQIEDYPAYINCPNCGYRNDNRNVLTPWPGLPQGVKFEPTDEEVIEHLEAKCGIDGSKPNPFIQDFICSVDDINYTHPQNLPGVNKDGTSAFFFNKTVHAYPKGERKRRWITPSGLEDASLRWRKSGKTKPVMINGVQKGCKKFMVLYKSAKKGLKPEKSKWVMHQYHLGREEEETGEYVVSKIMYQQQQLVYMNDECSSSSLVEKNPNYLDFNMSYGNCMVSDLENADLGSLPDIRSFASEDSLMNCLEWI</sequence>
<name>A0ABC8KT20_ERUVS</name>
<organism evidence="6 7">
    <name type="scientific">Eruca vesicaria subsp. sativa</name>
    <name type="common">Garden rocket</name>
    <name type="synonym">Eruca sativa</name>
    <dbReference type="NCBI Taxonomy" id="29727"/>
    <lineage>
        <taxon>Eukaryota</taxon>
        <taxon>Viridiplantae</taxon>
        <taxon>Streptophyta</taxon>
        <taxon>Embryophyta</taxon>
        <taxon>Tracheophyta</taxon>
        <taxon>Spermatophyta</taxon>
        <taxon>Magnoliopsida</taxon>
        <taxon>eudicotyledons</taxon>
        <taxon>Gunneridae</taxon>
        <taxon>Pentapetalae</taxon>
        <taxon>rosids</taxon>
        <taxon>malvids</taxon>
        <taxon>Brassicales</taxon>
        <taxon>Brassicaceae</taxon>
        <taxon>Brassiceae</taxon>
        <taxon>Eruca</taxon>
    </lineage>
</organism>
<dbReference type="Pfam" id="PF02365">
    <property type="entry name" value="NAM"/>
    <property type="match status" value="1"/>
</dbReference>
<evidence type="ECO:0000313" key="6">
    <source>
        <dbReference type="EMBL" id="CAH8361137.1"/>
    </source>
</evidence>
<dbReference type="PANTHER" id="PTHR31079">
    <property type="entry name" value="NAC DOMAIN-CONTAINING PROTEIN 73"/>
    <property type="match status" value="1"/>
</dbReference>
<dbReference type="InterPro" id="IPR036093">
    <property type="entry name" value="NAC_dom_sf"/>
</dbReference>
<comment type="caution">
    <text evidence="6">The sequence shown here is derived from an EMBL/GenBank/DDBJ whole genome shotgun (WGS) entry which is preliminary data.</text>
</comment>
<dbReference type="Proteomes" id="UP001642260">
    <property type="component" value="Unassembled WGS sequence"/>
</dbReference>
<accession>A0ABC8KT20</accession>
<dbReference type="SUPFAM" id="SSF101941">
    <property type="entry name" value="NAC domain"/>
    <property type="match status" value="1"/>
</dbReference>
<keyword evidence="4" id="KW-0539">Nucleus</keyword>
<dbReference type="AlphaFoldDB" id="A0ABC8KT20"/>
<dbReference type="InterPro" id="IPR044799">
    <property type="entry name" value="SOG1-like"/>
</dbReference>
<keyword evidence="1" id="KW-0805">Transcription regulation</keyword>
<protein>
    <recommendedName>
        <fullName evidence="5">NAC domain-containing protein</fullName>
    </recommendedName>
</protein>
<dbReference type="EMBL" id="CAKOAT010298488">
    <property type="protein sequence ID" value="CAH8361137.1"/>
    <property type="molecule type" value="Genomic_DNA"/>
</dbReference>
<dbReference type="PROSITE" id="PS51005">
    <property type="entry name" value="NAC"/>
    <property type="match status" value="1"/>
</dbReference>
<dbReference type="GO" id="GO:0003677">
    <property type="term" value="F:DNA binding"/>
    <property type="evidence" value="ECO:0007669"/>
    <property type="project" value="UniProtKB-KW"/>
</dbReference>
<dbReference type="Gene3D" id="2.170.150.80">
    <property type="entry name" value="NAC domain"/>
    <property type="match status" value="1"/>
</dbReference>
<keyword evidence="2" id="KW-0238">DNA-binding</keyword>
<gene>
    <name evidence="6" type="ORF">ERUC_LOCUS26893</name>
</gene>
<keyword evidence="3" id="KW-0804">Transcription</keyword>